<gene>
    <name evidence="6" type="ORF">SAMN04488244_102321</name>
</gene>
<evidence type="ECO:0000313" key="7">
    <source>
        <dbReference type="Proteomes" id="UP000236721"/>
    </source>
</evidence>
<keyword evidence="2" id="KW-0175">Coiled coil</keyword>
<dbReference type="RefSeq" id="WP_103878918.1">
    <property type="nucleotide sequence ID" value="NZ_FNVG01000002.1"/>
</dbReference>
<evidence type="ECO:0000259" key="4">
    <source>
        <dbReference type="Pfam" id="PF25917"/>
    </source>
</evidence>
<dbReference type="Gene3D" id="1.10.287.470">
    <property type="entry name" value="Helix hairpin bin"/>
    <property type="match status" value="1"/>
</dbReference>
<dbReference type="Gene3D" id="2.40.50.100">
    <property type="match status" value="1"/>
</dbReference>
<evidence type="ECO:0000256" key="2">
    <source>
        <dbReference type="SAM" id="Coils"/>
    </source>
</evidence>
<dbReference type="InterPro" id="IPR058792">
    <property type="entry name" value="Beta-barrel_RND_2"/>
</dbReference>
<dbReference type="SUPFAM" id="SSF111369">
    <property type="entry name" value="HlyD-like secretion proteins"/>
    <property type="match status" value="1"/>
</dbReference>
<dbReference type="Pfam" id="PF25917">
    <property type="entry name" value="BSH_RND"/>
    <property type="match status" value="1"/>
</dbReference>
<dbReference type="GO" id="GO:0015562">
    <property type="term" value="F:efflux transmembrane transporter activity"/>
    <property type="evidence" value="ECO:0007669"/>
    <property type="project" value="TreeGrafter"/>
</dbReference>
<dbReference type="AlphaFoldDB" id="A0A1H5TMU2"/>
<dbReference type="Gene3D" id="2.40.30.170">
    <property type="match status" value="1"/>
</dbReference>
<accession>A0A1H5TMU2</accession>
<keyword evidence="3" id="KW-1133">Transmembrane helix</keyword>
<dbReference type="GO" id="GO:1990281">
    <property type="term" value="C:efflux pump complex"/>
    <property type="evidence" value="ECO:0007669"/>
    <property type="project" value="TreeGrafter"/>
</dbReference>
<keyword evidence="7" id="KW-1185">Reference proteome</keyword>
<dbReference type="PANTHER" id="PTHR30469">
    <property type="entry name" value="MULTIDRUG RESISTANCE PROTEIN MDTA"/>
    <property type="match status" value="1"/>
</dbReference>
<evidence type="ECO:0000259" key="5">
    <source>
        <dbReference type="Pfam" id="PF25954"/>
    </source>
</evidence>
<dbReference type="OrthoDB" id="286173at2"/>
<feature type="coiled-coil region" evidence="2">
    <location>
        <begin position="102"/>
        <end position="153"/>
    </location>
</feature>
<sequence length="324" mass="35955">MIAFLTLCYIALLFILYKLGIIRLTLWWKLSPIAWKLLLVIALLIPMQWGAPSGTVNVYQKVLEVVPEVTGRVNTINVAPNQFVRSGDTLFSIDDELYRYRLASLEAQLELAKSNLARSQELMLHKHASQASVDQYSSEVKTLTAQIDEARYNLEHTNVKAPTDGYVTGLSLVEGQRVSNLPMRSWMSFVAADSHQVVMGVNQNTLRYVEPGQSVEATFKLYPGVIFEGKVESIVPITNQGQLSPSGSVPFAPNAQSVPQQYGVVLTLDTEQLAIYSLEQTIPSNAFSGAIGTASIYTETGKFTHIVRKVMLRMDAWLNFILPA</sequence>
<feature type="domain" description="CusB-like beta-barrel" evidence="5">
    <location>
        <begin position="198"/>
        <end position="240"/>
    </location>
</feature>
<proteinExistence type="inferred from homology"/>
<dbReference type="Proteomes" id="UP000236721">
    <property type="component" value="Unassembled WGS sequence"/>
</dbReference>
<reference evidence="7" key="1">
    <citation type="submission" date="2016-10" db="EMBL/GenBank/DDBJ databases">
        <authorList>
            <person name="Varghese N."/>
            <person name="Submissions S."/>
        </authorList>
    </citation>
    <scope>NUCLEOTIDE SEQUENCE [LARGE SCALE GENOMIC DNA]</scope>
    <source>
        <strain evidence="7">CGMCC 1.7062</strain>
    </source>
</reference>
<evidence type="ECO:0000313" key="6">
    <source>
        <dbReference type="EMBL" id="SEF64093.1"/>
    </source>
</evidence>
<dbReference type="InterPro" id="IPR006143">
    <property type="entry name" value="RND_pump_MFP"/>
</dbReference>
<keyword evidence="3" id="KW-0812">Transmembrane</keyword>
<evidence type="ECO:0000256" key="3">
    <source>
        <dbReference type="SAM" id="Phobius"/>
    </source>
</evidence>
<feature type="transmembrane region" description="Helical" evidence="3">
    <location>
        <begin position="7"/>
        <end position="27"/>
    </location>
</feature>
<organism evidence="6 7">
    <name type="scientific">Vibrio hangzhouensis</name>
    <dbReference type="NCBI Taxonomy" id="462991"/>
    <lineage>
        <taxon>Bacteria</taxon>
        <taxon>Pseudomonadati</taxon>
        <taxon>Pseudomonadota</taxon>
        <taxon>Gammaproteobacteria</taxon>
        <taxon>Vibrionales</taxon>
        <taxon>Vibrionaceae</taxon>
        <taxon>Vibrio</taxon>
    </lineage>
</organism>
<dbReference type="EMBL" id="FNVG01000002">
    <property type="protein sequence ID" value="SEF64093.1"/>
    <property type="molecule type" value="Genomic_DNA"/>
</dbReference>
<protein>
    <submittedName>
        <fullName evidence="6">RND family efflux transporter, MFP subunit</fullName>
    </submittedName>
</protein>
<dbReference type="NCBIfam" id="TIGR01730">
    <property type="entry name" value="RND_mfp"/>
    <property type="match status" value="1"/>
</dbReference>
<dbReference type="InterPro" id="IPR058625">
    <property type="entry name" value="MdtA-like_BSH"/>
</dbReference>
<name>A0A1H5TMU2_9VIBR</name>
<keyword evidence="3" id="KW-0472">Membrane</keyword>
<feature type="domain" description="Multidrug resistance protein MdtA-like barrel-sandwich hybrid" evidence="4">
    <location>
        <begin position="63"/>
        <end position="180"/>
    </location>
</feature>
<evidence type="ECO:0000256" key="1">
    <source>
        <dbReference type="ARBA" id="ARBA00009477"/>
    </source>
</evidence>
<dbReference type="Pfam" id="PF25954">
    <property type="entry name" value="Beta-barrel_RND_2"/>
    <property type="match status" value="1"/>
</dbReference>
<comment type="similarity">
    <text evidence="1">Belongs to the membrane fusion protein (MFP) (TC 8.A.1) family.</text>
</comment>